<gene>
    <name evidence="7" type="primary">tgt</name>
    <name evidence="10" type="ORF">PYK22_02316</name>
</gene>
<feature type="binding site" evidence="7">
    <location>
        <position position="149"/>
    </location>
    <ligand>
        <name>substrate</name>
    </ligand>
</feature>
<dbReference type="OrthoDB" id="9805417at2"/>
<feature type="domain" description="tRNA-guanine(15) transglycosylase-like" evidence="9">
    <location>
        <begin position="16"/>
        <end position="387"/>
    </location>
</feature>
<keyword evidence="2 7" id="KW-0328">Glycosyltransferase</keyword>
<dbReference type="InterPro" id="IPR050076">
    <property type="entry name" value="ArchSynthase1/Queuine_TRR"/>
</dbReference>
<name>A0A0B6X147_9BACT</name>
<dbReference type="RefSeq" id="WP_041977479.1">
    <property type="nucleotide sequence ID" value="NZ_CBXV010000008.1"/>
</dbReference>
<dbReference type="Pfam" id="PF01702">
    <property type="entry name" value="TGT"/>
    <property type="match status" value="1"/>
</dbReference>
<dbReference type="InterPro" id="IPR004803">
    <property type="entry name" value="TGT"/>
</dbReference>
<accession>A0A0B6X147</accession>
<dbReference type="GO" id="GO:0008479">
    <property type="term" value="F:tRNA-guanosine(34) queuine transglycosylase activity"/>
    <property type="evidence" value="ECO:0007669"/>
    <property type="project" value="UniProtKB-UniRule"/>
</dbReference>
<dbReference type="EC" id="2.4.2.29" evidence="7"/>
<evidence type="ECO:0000313" key="10">
    <source>
        <dbReference type="EMBL" id="CDM66289.1"/>
    </source>
</evidence>
<comment type="cofactor">
    <cofactor evidence="7">
        <name>Zn(2+)</name>
        <dbReference type="ChEBI" id="CHEBI:29105"/>
    </cofactor>
    <text evidence="7">Binds 1 zinc ion per subunit.</text>
</comment>
<evidence type="ECO:0000313" key="11">
    <source>
        <dbReference type="Proteomes" id="UP000031518"/>
    </source>
</evidence>
<evidence type="ECO:0000256" key="8">
    <source>
        <dbReference type="SAM" id="Phobius"/>
    </source>
</evidence>
<feature type="active site" description="Proton acceptor" evidence="7">
    <location>
        <position position="95"/>
    </location>
</feature>
<dbReference type="AlphaFoldDB" id="A0A0B6X147"/>
<proteinExistence type="inferred from homology"/>
<dbReference type="GO" id="GO:0008616">
    <property type="term" value="P:tRNA queuosine(34) biosynthetic process"/>
    <property type="evidence" value="ECO:0007669"/>
    <property type="project" value="UniProtKB-UniRule"/>
</dbReference>
<dbReference type="Gene3D" id="3.20.20.105">
    <property type="entry name" value="Queuine tRNA-ribosyltransferase-like"/>
    <property type="match status" value="1"/>
</dbReference>
<dbReference type="Proteomes" id="UP000031518">
    <property type="component" value="Unassembled WGS sequence"/>
</dbReference>
<comment type="pathway">
    <text evidence="1 7">tRNA modification; tRNA-queuosine biosynthesis.</text>
</comment>
<protein>
    <recommendedName>
        <fullName evidence="7">Queuine tRNA-ribosyltransferase</fullName>
        <ecNumber evidence="7">2.4.2.29</ecNumber>
    </recommendedName>
    <alternativeName>
        <fullName evidence="7">Guanine insertion enzyme</fullName>
    </alternativeName>
    <alternativeName>
        <fullName evidence="7">tRNA-guanine transglycosylase</fullName>
    </alternativeName>
</protein>
<dbReference type="GO" id="GO:0005829">
    <property type="term" value="C:cytosol"/>
    <property type="evidence" value="ECO:0007669"/>
    <property type="project" value="TreeGrafter"/>
</dbReference>
<evidence type="ECO:0000259" key="9">
    <source>
        <dbReference type="Pfam" id="PF01702"/>
    </source>
</evidence>
<feature type="region of interest" description="RNA binding" evidence="7">
    <location>
        <begin position="267"/>
        <end position="273"/>
    </location>
</feature>
<dbReference type="NCBIfam" id="TIGR00449">
    <property type="entry name" value="tgt_general"/>
    <property type="match status" value="1"/>
</dbReference>
<comment type="subunit">
    <text evidence="7">Homodimer. Within each dimer, one monomer is responsible for RNA recognition and catalysis, while the other monomer binds to the replacement base PreQ1.</text>
</comment>
<keyword evidence="7" id="KW-0479">Metal-binding</keyword>
<comment type="catalytic activity">
    <reaction evidence="6 7">
        <text>7-aminomethyl-7-carbaguanine + guanosine(34) in tRNA = 7-aminomethyl-7-carbaguanosine(34) in tRNA + guanine</text>
        <dbReference type="Rhea" id="RHEA:24104"/>
        <dbReference type="Rhea" id="RHEA-COMP:10341"/>
        <dbReference type="Rhea" id="RHEA-COMP:10342"/>
        <dbReference type="ChEBI" id="CHEBI:16235"/>
        <dbReference type="ChEBI" id="CHEBI:58703"/>
        <dbReference type="ChEBI" id="CHEBI:74269"/>
        <dbReference type="ChEBI" id="CHEBI:82833"/>
        <dbReference type="EC" id="2.4.2.29"/>
    </reaction>
</comment>
<evidence type="ECO:0000256" key="3">
    <source>
        <dbReference type="ARBA" id="ARBA00022679"/>
    </source>
</evidence>
<evidence type="ECO:0000256" key="1">
    <source>
        <dbReference type="ARBA" id="ARBA00004691"/>
    </source>
</evidence>
<dbReference type="PANTHER" id="PTHR46499:SF1">
    <property type="entry name" value="QUEUINE TRNA-RIBOSYLTRANSFERASE"/>
    <property type="match status" value="1"/>
</dbReference>
<dbReference type="PANTHER" id="PTHR46499">
    <property type="entry name" value="QUEUINE TRNA-RIBOSYLTRANSFERASE"/>
    <property type="match status" value="1"/>
</dbReference>
<dbReference type="GO" id="GO:0046872">
    <property type="term" value="F:metal ion binding"/>
    <property type="evidence" value="ECO:0007669"/>
    <property type="project" value="UniProtKB-KW"/>
</dbReference>
<keyword evidence="5 7" id="KW-0671">Queuosine biosynthesis</keyword>
<reference evidence="10 11" key="2">
    <citation type="submission" date="2015-01" db="EMBL/GenBank/DDBJ databases">
        <title>Complete genome sequence of Pyrinomonas methylaliphatogenes type strain K22T.</title>
        <authorList>
            <person name="Lee K.C.Y."/>
            <person name="Power J.F."/>
            <person name="Dunfield P.F."/>
            <person name="Morgan X.C."/>
            <person name="Huttenhower C."/>
            <person name="Stott M.B."/>
        </authorList>
    </citation>
    <scope>NUCLEOTIDE SEQUENCE [LARGE SCALE GENOMIC DNA]</scope>
    <source>
        <strain evidence="10 11">K22</strain>
    </source>
</reference>
<comment type="function">
    <text evidence="7">Catalyzes the base-exchange of a guanine (G) residue with the queuine precursor 7-aminomethyl-7-deazaguanine (PreQ1) at position 34 (anticodon wobble position) in tRNAs with GU(N) anticodons (tRNA-Asp, -Asn, -His and -Tyr). Catalysis occurs through a double-displacement mechanism. The nucleophile active site attacks the C1' of nucleotide 34 to detach the guanine base from the RNA, forming a covalent enzyme-RNA intermediate. The proton acceptor active site deprotonates the incoming PreQ1, allowing a nucleophilic attack on the C1' of the ribose to form the product. After dissociation, two additional enzymatic reactions on the tRNA convert PreQ1 to queuine (Q), resulting in the hypermodified nucleoside queuosine (7-(((4,5-cis-dihydroxy-2-cyclopenten-1-yl)amino)methyl)-7-deazaguanosine).</text>
</comment>
<reference evidence="10 11" key="1">
    <citation type="submission" date="2013-12" db="EMBL/GenBank/DDBJ databases">
        <authorList>
            <person name="Stott M."/>
        </authorList>
    </citation>
    <scope>NUCLEOTIDE SEQUENCE [LARGE SCALE GENOMIC DNA]</scope>
    <source>
        <strain evidence="10 11">K22</strain>
    </source>
</reference>
<feature type="binding site" evidence="7">
    <location>
        <position position="209"/>
    </location>
    <ligand>
        <name>substrate</name>
    </ligand>
</feature>
<evidence type="ECO:0000256" key="7">
    <source>
        <dbReference type="HAMAP-Rule" id="MF_00168"/>
    </source>
</evidence>
<organism evidence="10 11">
    <name type="scientific">Pyrinomonas methylaliphatogenes</name>
    <dbReference type="NCBI Taxonomy" id="454194"/>
    <lineage>
        <taxon>Bacteria</taxon>
        <taxon>Pseudomonadati</taxon>
        <taxon>Acidobacteriota</taxon>
        <taxon>Blastocatellia</taxon>
        <taxon>Blastocatellales</taxon>
        <taxon>Pyrinomonadaceae</taxon>
        <taxon>Pyrinomonas</taxon>
    </lineage>
</organism>
<feature type="active site" description="Nucleophile" evidence="7">
    <location>
        <position position="286"/>
    </location>
</feature>
<evidence type="ECO:0000256" key="6">
    <source>
        <dbReference type="ARBA" id="ARBA00050112"/>
    </source>
</evidence>
<comment type="similarity">
    <text evidence="7">Belongs to the queuine tRNA-ribosyltransferase family.</text>
</comment>
<feature type="binding site" evidence="7">
    <location>
        <begin position="95"/>
        <end position="99"/>
    </location>
    <ligand>
        <name>substrate</name>
    </ligand>
</feature>
<dbReference type="SUPFAM" id="SSF51713">
    <property type="entry name" value="tRNA-guanine transglycosylase"/>
    <property type="match status" value="1"/>
</dbReference>
<keyword evidence="4 7" id="KW-0819">tRNA processing</keyword>
<evidence type="ECO:0000256" key="4">
    <source>
        <dbReference type="ARBA" id="ARBA00022694"/>
    </source>
</evidence>
<dbReference type="UniPathway" id="UPA00392"/>
<dbReference type="InterPro" id="IPR002616">
    <property type="entry name" value="tRNA_ribo_trans-like"/>
</dbReference>
<feature type="binding site" evidence="7">
    <location>
        <position position="355"/>
    </location>
    <ligand>
        <name>Zn(2+)</name>
        <dbReference type="ChEBI" id="CHEBI:29105"/>
    </ligand>
</feature>
<keyword evidence="8" id="KW-1133">Transmembrane helix</keyword>
<evidence type="ECO:0000256" key="2">
    <source>
        <dbReference type="ARBA" id="ARBA00022676"/>
    </source>
</evidence>
<keyword evidence="11" id="KW-1185">Reference proteome</keyword>
<feature type="binding site" evidence="7">
    <location>
        <position position="326"/>
    </location>
    <ligand>
        <name>Zn(2+)</name>
        <dbReference type="ChEBI" id="CHEBI:29105"/>
    </ligand>
</feature>
<feature type="binding site" evidence="7">
    <location>
        <position position="329"/>
    </location>
    <ligand>
        <name>Zn(2+)</name>
        <dbReference type="ChEBI" id="CHEBI:29105"/>
    </ligand>
</feature>
<dbReference type="HAMAP" id="MF_00168">
    <property type="entry name" value="Q_tRNA_Tgt"/>
    <property type="match status" value="1"/>
</dbReference>
<keyword evidence="8" id="KW-0472">Membrane</keyword>
<dbReference type="EMBL" id="CBXV010000008">
    <property type="protein sequence ID" value="CDM66289.1"/>
    <property type="molecule type" value="Genomic_DNA"/>
</dbReference>
<keyword evidence="8" id="KW-0812">Transmembrane</keyword>
<dbReference type="InterPro" id="IPR036511">
    <property type="entry name" value="TGT-like_sf"/>
</dbReference>
<sequence length="392" mass="43944">MSAQPIIWQTLAQDEGARAGILRTRRATIETPVFMPVGTLGSVKGVRFEALETELDARIILANTYHLYLRPGVELIRACGGLHRFIGWERAMLTDSGGFQVWSLSGLRRVTEEGVEFRSHIDGSQCFLSPEIAMEAQAALGAEIVMAFDECPPGKSSLEEARRSMELTLRWAQRSRRRFLELQREGADAGRTQEQDLLSGAQAQFGIVQGAIHLDLRRESLARTVEIGFEGYALGGLSVGEEKGAMYEVLAEIAPLMPADRPRYLMGVGTPEDLLEAVAHGIDMFDCVLPTRTARNGLAWTSRGRLNVKNARWARDTKPLDEECACAVCRRHSRAYLRHLYLAGEMLAAILLTHHNLFFFLDTMRRVRQSIRSGCFSRFRQEFLERFNAGLD</sequence>
<evidence type="ECO:0000256" key="5">
    <source>
        <dbReference type="ARBA" id="ARBA00022785"/>
    </source>
</evidence>
<dbReference type="NCBIfam" id="TIGR00430">
    <property type="entry name" value="Q_tRNA_tgt"/>
    <property type="match status" value="1"/>
</dbReference>
<feature type="binding site" evidence="7">
    <location>
        <position position="324"/>
    </location>
    <ligand>
        <name>Zn(2+)</name>
        <dbReference type="ChEBI" id="CHEBI:29105"/>
    </ligand>
</feature>
<dbReference type="FunFam" id="3.20.20.105:FF:000001">
    <property type="entry name" value="Queuine tRNA-ribosyltransferase"/>
    <property type="match status" value="1"/>
</dbReference>
<feature type="region of interest" description="RNA binding; important for wobble base 34 recognition" evidence="7">
    <location>
        <begin position="291"/>
        <end position="295"/>
    </location>
</feature>
<keyword evidence="7" id="KW-0862">Zinc</keyword>
<feature type="binding site" evidence="7">
    <location>
        <position position="236"/>
    </location>
    <ligand>
        <name>substrate</name>
    </ligand>
</feature>
<feature type="transmembrane region" description="Helical" evidence="8">
    <location>
        <begin position="340"/>
        <end position="361"/>
    </location>
</feature>
<dbReference type="STRING" id="454194.PYK22_02316"/>
<keyword evidence="3 7" id="KW-0808">Transferase</keyword>